<comment type="function">
    <text evidence="1">Transcription factor that specifically binds AT-rich DNA sequences related to the nuclear matrix attachment regions (MARs).</text>
</comment>
<dbReference type="RefSeq" id="XP_039134395.1">
    <property type="nucleotide sequence ID" value="XM_039278461.1"/>
</dbReference>
<evidence type="ECO:0000256" key="1">
    <source>
        <dbReference type="RuleBase" id="RU367031"/>
    </source>
</evidence>
<protein>
    <recommendedName>
        <fullName evidence="1">AT-hook motif nuclear-localized protein</fullName>
    </recommendedName>
</protein>
<dbReference type="Gene3D" id="3.30.1330.80">
    <property type="entry name" value="Hypothetical protein, similar to alpha- acetolactate decarboxylase, domain 2"/>
    <property type="match status" value="1"/>
</dbReference>
<keyword evidence="4" id="KW-1185">Reference proteome</keyword>
<dbReference type="InterPro" id="IPR039605">
    <property type="entry name" value="AHL"/>
</dbReference>
<dbReference type="GO" id="GO:0005634">
    <property type="term" value="C:nucleus"/>
    <property type="evidence" value="ECO:0007669"/>
    <property type="project" value="UniProtKB-SubCell"/>
</dbReference>
<dbReference type="PANTHER" id="PTHR31500">
    <property type="entry name" value="AT-HOOK MOTIF NUCLEAR-LOCALIZED PROTEIN 9"/>
    <property type="match status" value="1"/>
</dbReference>
<gene>
    <name evidence="5" type="primary">LOC120271787</name>
</gene>
<evidence type="ECO:0000313" key="4">
    <source>
        <dbReference type="Proteomes" id="UP001515500"/>
    </source>
</evidence>
<organism evidence="4 5">
    <name type="scientific">Dioscorea cayennensis subsp. rotundata</name>
    <name type="common">White Guinea yam</name>
    <name type="synonym">Dioscorea rotundata</name>
    <dbReference type="NCBI Taxonomy" id="55577"/>
    <lineage>
        <taxon>Eukaryota</taxon>
        <taxon>Viridiplantae</taxon>
        <taxon>Streptophyta</taxon>
        <taxon>Embryophyta</taxon>
        <taxon>Tracheophyta</taxon>
        <taxon>Spermatophyta</taxon>
        <taxon>Magnoliopsida</taxon>
        <taxon>Liliopsida</taxon>
        <taxon>Dioscoreales</taxon>
        <taxon>Dioscoreaceae</taxon>
        <taxon>Dioscorea</taxon>
    </lineage>
</organism>
<comment type="subcellular location">
    <subcellularLocation>
        <location evidence="1">Nucleus</location>
    </subcellularLocation>
</comment>
<evidence type="ECO:0000256" key="2">
    <source>
        <dbReference type="SAM" id="MobiDB-lite"/>
    </source>
</evidence>
<keyword evidence="1" id="KW-0804">Transcription</keyword>
<sequence length="152" mass="16173">MEREQAMNVSSQGWKAVAEIGSGLRGAMRRKRGRPRKYVPGMASNYAADAAAMDAFPLPRRGSGRPSGSGSRQRLSSPGNSVTGPVGIGLMNSYMIIIDVGENIAEKIISFTEEGPKHLCIISVNVSVSSATLRRPSTAGGVVTYEVQYKTV</sequence>
<reference evidence="5" key="1">
    <citation type="submission" date="2025-08" db="UniProtKB">
        <authorList>
            <consortium name="RefSeq"/>
        </authorList>
    </citation>
    <scope>IDENTIFICATION</scope>
</reference>
<dbReference type="PROSITE" id="PS51742">
    <property type="entry name" value="PPC"/>
    <property type="match status" value="1"/>
</dbReference>
<accession>A0AB40C3Q3</accession>
<feature type="domain" description="PPC" evidence="3">
    <location>
        <begin position="88"/>
        <end position="152"/>
    </location>
</feature>
<dbReference type="SUPFAM" id="SSF117856">
    <property type="entry name" value="AF0104/ALDC/Ptd012-like"/>
    <property type="match status" value="1"/>
</dbReference>
<dbReference type="AlphaFoldDB" id="A0AB40C3Q3"/>
<feature type="region of interest" description="Disordered" evidence="2">
    <location>
        <begin position="57"/>
        <end position="82"/>
    </location>
</feature>
<dbReference type="GeneID" id="120271787"/>
<keyword evidence="1" id="KW-0805">Transcription regulation</keyword>
<keyword evidence="1" id="KW-0238">DNA-binding</keyword>
<comment type="domain">
    <text evidence="1">The PPC domain mediates interactions between AHL proteins.</text>
</comment>
<evidence type="ECO:0000313" key="5">
    <source>
        <dbReference type="RefSeq" id="XP_039134395.1"/>
    </source>
</evidence>
<dbReference type="PANTHER" id="PTHR31500:SF9">
    <property type="entry name" value="AT-HOOK MOTIF NUCLEAR-LOCALIZED PROTEIN 9"/>
    <property type="match status" value="1"/>
</dbReference>
<keyword evidence="1" id="KW-0539">Nucleus</keyword>
<feature type="compositionally biased region" description="Low complexity" evidence="2">
    <location>
        <begin position="57"/>
        <end position="79"/>
    </location>
</feature>
<dbReference type="InterPro" id="IPR005175">
    <property type="entry name" value="PPC_dom"/>
</dbReference>
<dbReference type="GO" id="GO:0003680">
    <property type="term" value="F:minor groove of adenine-thymine-rich DNA binding"/>
    <property type="evidence" value="ECO:0007669"/>
    <property type="project" value="UniProtKB-UniRule"/>
</dbReference>
<proteinExistence type="predicted"/>
<evidence type="ECO:0000259" key="3">
    <source>
        <dbReference type="PROSITE" id="PS51742"/>
    </source>
</evidence>
<name>A0AB40C3Q3_DIOCR</name>
<dbReference type="Proteomes" id="UP001515500">
    <property type="component" value="Chromosome 11"/>
</dbReference>